<organism evidence="4 5">
    <name type="scientific">Drosophila lebanonensis</name>
    <name type="common">Fruit fly</name>
    <name type="synonym">Scaptodrosophila lebanonensis</name>
    <dbReference type="NCBI Taxonomy" id="7225"/>
    <lineage>
        <taxon>Eukaryota</taxon>
        <taxon>Metazoa</taxon>
        <taxon>Ecdysozoa</taxon>
        <taxon>Arthropoda</taxon>
        <taxon>Hexapoda</taxon>
        <taxon>Insecta</taxon>
        <taxon>Pterygota</taxon>
        <taxon>Neoptera</taxon>
        <taxon>Endopterygota</taxon>
        <taxon>Diptera</taxon>
        <taxon>Brachycera</taxon>
        <taxon>Muscomorpha</taxon>
        <taxon>Ephydroidea</taxon>
        <taxon>Drosophilidae</taxon>
        <taxon>Scaptodrosophila</taxon>
    </lineage>
</organism>
<sequence>MYVKDPKRLLEVPHIQYGAWDEPGVSMFATVEQEPVDNILRRMKPLNFGSSDTDPTADPLVKDPSNAIKTIFRTVKKQVVELAAERNSKVFPHLQEGQVDDAVAKAMKVERNREMVETSVRQQMHESSQNLRALDLELERAQTSLKIRNQADTTVQERRNAYLREKEQARQQRERINEEMRLEEIALRSKADSFRRQLIKQMEDNRTRRRLQRMAEVEECQLARRRDEMSLARDTMQAAERKLKHRQALKQSLDEFEAMQKNIKESNRVTMVRSEVGLLDAMHEKTKTEEEAALRRRVECVETRKANSAVVCSQLSVIKKEKDVRDKLITDLLVREHREKDDHEFYHATLDKLKEKNRVRQELILLCKEREFHRKREKALDLMIPHDSTCFFERQYQMQDAREKLLHQIKKDACAQVTAIVEESEKRRAATYKEEKQLERTIIAMAAENDRKISEERIRILMEKPKELIYTLRGGVLTDEEIVALGMVKRN</sequence>
<feature type="coiled-coil region" evidence="2">
    <location>
        <begin position="222"/>
        <end position="269"/>
    </location>
</feature>
<dbReference type="GO" id="GO:0003743">
    <property type="term" value="F:translation initiation factor activity"/>
    <property type="evidence" value="ECO:0007669"/>
    <property type="project" value="UniProtKB-KW"/>
</dbReference>
<dbReference type="RefSeq" id="XP_030382141.1">
    <property type="nucleotide sequence ID" value="XM_030526281.1"/>
</dbReference>
<keyword evidence="5" id="KW-0396">Initiation factor</keyword>
<accession>A0A6J2U0A4</accession>
<feature type="domain" description="Trichohyalin-plectin-homology" evidence="3">
    <location>
        <begin position="124"/>
        <end position="468"/>
    </location>
</feature>
<gene>
    <name evidence="5" type="primary">LOC115629746</name>
</gene>
<dbReference type="AlphaFoldDB" id="A0A6J2U0A4"/>
<evidence type="ECO:0000256" key="2">
    <source>
        <dbReference type="SAM" id="Coils"/>
    </source>
</evidence>
<evidence type="ECO:0000313" key="4">
    <source>
        <dbReference type="Proteomes" id="UP000504634"/>
    </source>
</evidence>
<evidence type="ECO:0000313" key="5">
    <source>
        <dbReference type="RefSeq" id="XP_030382141.1"/>
    </source>
</evidence>
<keyword evidence="1 2" id="KW-0175">Coiled coil</keyword>
<name>A0A6J2U0A4_DROLE</name>
<protein>
    <submittedName>
        <fullName evidence="5">Eukaryotic translation initiation factor 3 subunit A</fullName>
    </submittedName>
</protein>
<dbReference type="InterPro" id="IPR043597">
    <property type="entry name" value="TPH_dom"/>
</dbReference>
<feature type="coiled-coil region" evidence="2">
    <location>
        <begin position="421"/>
        <end position="464"/>
    </location>
</feature>
<keyword evidence="5" id="KW-0648">Protein biosynthesis</keyword>
<evidence type="ECO:0000256" key="1">
    <source>
        <dbReference type="ARBA" id="ARBA00023054"/>
    </source>
</evidence>
<reference evidence="5" key="1">
    <citation type="submission" date="2025-08" db="UniProtKB">
        <authorList>
            <consortium name="RefSeq"/>
        </authorList>
    </citation>
    <scope>IDENTIFICATION</scope>
    <source>
        <strain evidence="5">11010-0011.00</strain>
        <tissue evidence="5">Whole body</tissue>
    </source>
</reference>
<proteinExistence type="predicted"/>
<dbReference type="OrthoDB" id="7883258at2759"/>
<feature type="coiled-coil region" evidence="2">
    <location>
        <begin position="124"/>
        <end position="186"/>
    </location>
</feature>
<dbReference type="Proteomes" id="UP000504634">
    <property type="component" value="Unplaced"/>
</dbReference>
<evidence type="ECO:0000259" key="3">
    <source>
        <dbReference type="Pfam" id="PF13868"/>
    </source>
</evidence>
<keyword evidence="4" id="KW-1185">Reference proteome</keyword>
<dbReference type="GeneID" id="115629746"/>
<dbReference type="Pfam" id="PF13868">
    <property type="entry name" value="TPH"/>
    <property type="match status" value="1"/>
</dbReference>